<dbReference type="Pfam" id="PF02114">
    <property type="entry name" value="Phosducin"/>
    <property type="match status" value="1"/>
</dbReference>
<dbReference type="AlphaFoldDB" id="A0A0H5CDZ4"/>
<dbReference type="InterPro" id="IPR024253">
    <property type="entry name" value="Phosducin_thioredoxin-like_dom"/>
</dbReference>
<dbReference type="EMBL" id="CDQK01000003">
    <property type="protein sequence ID" value="CEP22799.1"/>
    <property type="molecule type" value="Genomic_DNA"/>
</dbReference>
<evidence type="ECO:0000313" key="3">
    <source>
        <dbReference type="EMBL" id="CEP22799.1"/>
    </source>
</evidence>
<proteinExistence type="inferred from homology"/>
<dbReference type="InterPro" id="IPR036249">
    <property type="entry name" value="Thioredoxin-like_sf"/>
</dbReference>
<sequence length="213" mass="24670">MSFNRAIDSYREDLIRKQHGHDVGSEDEDELLDKLDDELDQHFQQYREQRMQELSQQMSQSKRLVEEAGHGSVQTELSEESVIKITAKAARTVLHLFHENFAKCSLMDRKLEILAQKHVTTKFIRISVDNAPFLVTRLKVQVLPVVIVYVNGVETARVVGFEKLHYDAKKNDFSIEALEQFLLQNGAIEQRANNYTRIAKHEEQESEESDLDL</sequence>
<dbReference type="SUPFAM" id="SSF52833">
    <property type="entry name" value="Thioredoxin-like"/>
    <property type="match status" value="1"/>
</dbReference>
<organism evidence="3 4">
    <name type="scientific">Cyberlindnera jadinii (strain ATCC 18201 / CBS 1600 / BCRC 20928 / JCM 3617 / NBRC 0987 / NRRL Y-1542)</name>
    <name type="common">Torula yeast</name>
    <name type="synonym">Candida utilis</name>
    <dbReference type="NCBI Taxonomy" id="983966"/>
    <lineage>
        <taxon>Eukaryota</taxon>
        <taxon>Fungi</taxon>
        <taxon>Dikarya</taxon>
        <taxon>Ascomycota</taxon>
        <taxon>Saccharomycotina</taxon>
        <taxon>Saccharomycetes</taxon>
        <taxon>Phaffomycetales</taxon>
        <taxon>Phaffomycetaceae</taxon>
        <taxon>Cyberlindnera</taxon>
    </lineage>
</organism>
<evidence type="ECO:0000259" key="2">
    <source>
        <dbReference type="Pfam" id="PF02114"/>
    </source>
</evidence>
<dbReference type="Proteomes" id="UP000038830">
    <property type="component" value="Unassembled WGS sequence"/>
</dbReference>
<reference evidence="4" key="1">
    <citation type="journal article" date="2015" name="J. Biotechnol.">
        <title>The structure of the Cyberlindnera jadinii genome and its relation to Candida utilis analyzed by the occurrence of single nucleotide polymorphisms.</title>
        <authorList>
            <person name="Rupp O."/>
            <person name="Brinkrolf K."/>
            <person name="Buerth C."/>
            <person name="Kunigo M."/>
            <person name="Schneider J."/>
            <person name="Jaenicke S."/>
            <person name="Goesmann A."/>
            <person name="Puehler A."/>
            <person name="Jaeger K.-E."/>
            <person name="Ernst J.F."/>
        </authorList>
    </citation>
    <scope>NUCLEOTIDE SEQUENCE [LARGE SCALE GENOMIC DNA]</scope>
    <source>
        <strain evidence="4">ATCC 18201 / CBS 1600 / BCRC 20928 / JCM 3617 / NBRC 0987 / NRRL Y-1542</strain>
    </source>
</reference>
<comment type="similarity">
    <text evidence="1">Belongs to the phosducin family.</text>
</comment>
<name>A0A0H5CDZ4_CYBJN</name>
<feature type="domain" description="Phosducin" evidence="2">
    <location>
        <begin position="27"/>
        <end position="211"/>
    </location>
</feature>
<evidence type="ECO:0000256" key="1">
    <source>
        <dbReference type="ARBA" id="ARBA00009686"/>
    </source>
</evidence>
<gene>
    <name evidence="3" type="primary">PLP1</name>
    <name evidence="3" type="ORF">BN1211_3237</name>
</gene>
<protein>
    <submittedName>
        <fullName evidence="3">Phosducin-like protein 1</fullName>
    </submittedName>
</protein>
<dbReference type="CDD" id="cd02989">
    <property type="entry name" value="Phd_like_TxnDC9"/>
    <property type="match status" value="1"/>
</dbReference>
<dbReference type="PANTHER" id="PTHR21148">
    <property type="entry name" value="THIOREDOXIN DOMAIN-CONTAINING PROTEIN 9"/>
    <property type="match status" value="1"/>
</dbReference>
<dbReference type="Gene3D" id="3.40.30.10">
    <property type="entry name" value="Glutaredoxin"/>
    <property type="match status" value="1"/>
</dbReference>
<evidence type="ECO:0000313" key="4">
    <source>
        <dbReference type="Proteomes" id="UP000038830"/>
    </source>
</evidence>
<accession>A0A0H5CDZ4</accession>